<evidence type="ECO:0000256" key="3">
    <source>
        <dbReference type="ARBA" id="ARBA00022989"/>
    </source>
</evidence>
<keyword evidence="4 6" id="KW-0472">Membrane</keyword>
<feature type="domain" description="G-protein coupled receptors family 3 profile" evidence="7">
    <location>
        <begin position="93"/>
        <end position="299"/>
    </location>
</feature>
<sequence>MLIKDTMRKSAAALGAAFVAPFVLAVDAISMRDATDDERGLSRRDADEPRASTVKGYPRMWSPDVVNLASRATESGTAATGGQEASVLAYVPFHTLAIVAVVTGFVLSIAAWAVFQRFRGERVFRAASRTYMSIIVIGTILIWAGLMLSTTLPWESRGTCAMSYLLQYTGFAVVFGALVAKIWRVVQFSKGDGAPLPRMSDHALLRGVLAFVGLWIVAVGVPLAYSARMDGSDSAEPRVSVLVVTAQDALSGEQFLACQAGESFANFWAGLQGISIGCGMIVAVQCRNLPSAYNEIRWV</sequence>
<keyword evidence="2 6" id="KW-0812">Transmembrane</keyword>
<evidence type="ECO:0000313" key="9">
    <source>
        <dbReference type="Proteomes" id="UP001527925"/>
    </source>
</evidence>
<evidence type="ECO:0000256" key="2">
    <source>
        <dbReference type="ARBA" id="ARBA00022692"/>
    </source>
</evidence>
<evidence type="ECO:0000256" key="6">
    <source>
        <dbReference type="SAM" id="Phobius"/>
    </source>
</evidence>
<evidence type="ECO:0000259" key="7">
    <source>
        <dbReference type="PROSITE" id="PS50259"/>
    </source>
</evidence>
<comment type="caution">
    <text evidence="8">The sequence shown here is derived from an EMBL/GenBank/DDBJ whole genome shotgun (WGS) entry which is preliminary data.</text>
</comment>
<protein>
    <submittedName>
        <fullName evidence="8">G-protein coupled receptor activity protein</fullName>
    </submittedName>
</protein>
<feature type="transmembrane region" description="Helical" evidence="6">
    <location>
        <begin position="164"/>
        <end position="183"/>
    </location>
</feature>
<comment type="subcellular location">
    <subcellularLocation>
        <location evidence="1">Membrane</location>
        <topology evidence="1">Multi-pass membrane protein</topology>
    </subcellularLocation>
</comment>
<gene>
    <name evidence="8" type="primary">GPRMGL2_1</name>
    <name evidence="8" type="ORF">HK105_208104</name>
</gene>
<evidence type="ECO:0000313" key="8">
    <source>
        <dbReference type="EMBL" id="KAL2912401.1"/>
    </source>
</evidence>
<feature type="transmembrane region" description="Helical" evidence="6">
    <location>
        <begin position="203"/>
        <end position="225"/>
    </location>
</feature>
<dbReference type="InterPro" id="IPR050726">
    <property type="entry name" value="mGluR"/>
</dbReference>
<feature type="transmembrane region" description="Helical" evidence="6">
    <location>
        <begin position="96"/>
        <end position="118"/>
    </location>
</feature>
<evidence type="ECO:0000256" key="4">
    <source>
        <dbReference type="ARBA" id="ARBA00023136"/>
    </source>
</evidence>
<keyword evidence="5" id="KW-0325">Glycoprotein</keyword>
<proteinExistence type="predicted"/>
<accession>A0ABR4MYQ0</accession>
<dbReference type="PROSITE" id="PS50259">
    <property type="entry name" value="G_PROTEIN_RECEP_F3_4"/>
    <property type="match status" value="1"/>
</dbReference>
<name>A0ABR4MYQ0_9FUNG</name>
<dbReference type="EMBL" id="JADGIZ020000067">
    <property type="protein sequence ID" value="KAL2912401.1"/>
    <property type="molecule type" value="Genomic_DNA"/>
</dbReference>
<dbReference type="Proteomes" id="UP001527925">
    <property type="component" value="Unassembled WGS sequence"/>
</dbReference>
<dbReference type="InterPro" id="IPR017978">
    <property type="entry name" value="GPCR_3_C"/>
</dbReference>
<evidence type="ECO:0000256" key="5">
    <source>
        <dbReference type="ARBA" id="ARBA00023180"/>
    </source>
</evidence>
<dbReference type="Pfam" id="PF00003">
    <property type="entry name" value="7tm_3"/>
    <property type="match status" value="1"/>
</dbReference>
<keyword evidence="9" id="KW-1185">Reference proteome</keyword>
<evidence type="ECO:0000256" key="1">
    <source>
        <dbReference type="ARBA" id="ARBA00004141"/>
    </source>
</evidence>
<keyword evidence="8" id="KW-0675">Receptor</keyword>
<organism evidence="8 9">
    <name type="scientific">Polyrhizophydium stewartii</name>
    <dbReference type="NCBI Taxonomy" id="2732419"/>
    <lineage>
        <taxon>Eukaryota</taxon>
        <taxon>Fungi</taxon>
        <taxon>Fungi incertae sedis</taxon>
        <taxon>Chytridiomycota</taxon>
        <taxon>Chytridiomycota incertae sedis</taxon>
        <taxon>Chytridiomycetes</taxon>
        <taxon>Rhizophydiales</taxon>
        <taxon>Rhizophydiales incertae sedis</taxon>
        <taxon>Polyrhizophydium</taxon>
    </lineage>
</organism>
<reference evidence="8 9" key="1">
    <citation type="submission" date="2023-09" db="EMBL/GenBank/DDBJ databases">
        <title>Pangenome analysis of Batrachochytrium dendrobatidis and related Chytrids.</title>
        <authorList>
            <person name="Yacoub M.N."/>
            <person name="Stajich J.E."/>
            <person name="James T.Y."/>
        </authorList>
    </citation>
    <scope>NUCLEOTIDE SEQUENCE [LARGE SCALE GENOMIC DNA]</scope>
    <source>
        <strain evidence="8 9">JEL0888</strain>
    </source>
</reference>
<feature type="transmembrane region" description="Helical" evidence="6">
    <location>
        <begin position="130"/>
        <end position="152"/>
    </location>
</feature>
<dbReference type="PANTHER" id="PTHR24060">
    <property type="entry name" value="METABOTROPIC GLUTAMATE RECEPTOR"/>
    <property type="match status" value="1"/>
</dbReference>
<keyword evidence="3 6" id="KW-1133">Transmembrane helix</keyword>